<gene>
    <name evidence="1" type="ORF">PCOR1329_LOCUS12898</name>
</gene>
<dbReference type="EMBL" id="CAUYUJ010003781">
    <property type="protein sequence ID" value="CAK0806794.1"/>
    <property type="molecule type" value="Genomic_DNA"/>
</dbReference>
<comment type="caution">
    <text evidence="1">The sequence shown here is derived from an EMBL/GenBank/DDBJ whole genome shotgun (WGS) entry which is preliminary data.</text>
</comment>
<feature type="non-terminal residue" evidence="1">
    <location>
        <position position="88"/>
    </location>
</feature>
<dbReference type="Proteomes" id="UP001189429">
    <property type="component" value="Unassembled WGS sequence"/>
</dbReference>
<name>A0ABN9QL34_9DINO</name>
<organism evidence="1 2">
    <name type="scientific">Prorocentrum cordatum</name>
    <dbReference type="NCBI Taxonomy" id="2364126"/>
    <lineage>
        <taxon>Eukaryota</taxon>
        <taxon>Sar</taxon>
        <taxon>Alveolata</taxon>
        <taxon>Dinophyceae</taxon>
        <taxon>Prorocentrales</taxon>
        <taxon>Prorocentraceae</taxon>
        <taxon>Prorocentrum</taxon>
    </lineage>
</organism>
<accession>A0ABN9QL34</accession>
<keyword evidence="2" id="KW-1185">Reference proteome</keyword>
<evidence type="ECO:0000313" key="1">
    <source>
        <dbReference type="EMBL" id="CAK0806794.1"/>
    </source>
</evidence>
<sequence>MSRQLCRDHAAVADALQPFVTGPKWLEYGAAPGQDAFDSEALNRVKKHWKDRAAVILLLVLLRRRAFILISERIQAWEDWSQEKRDQW</sequence>
<reference evidence="1" key="1">
    <citation type="submission" date="2023-10" db="EMBL/GenBank/DDBJ databases">
        <authorList>
            <person name="Chen Y."/>
            <person name="Shah S."/>
            <person name="Dougan E. K."/>
            <person name="Thang M."/>
            <person name="Chan C."/>
        </authorList>
    </citation>
    <scope>NUCLEOTIDE SEQUENCE [LARGE SCALE GENOMIC DNA]</scope>
</reference>
<evidence type="ECO:0000313" key="2">
    <source>
        <dbReference type="Proteomes" id="UP001189429"/>
    </source>
</evidence>
<protein>
    <submittedName>
        <fullName evidence="1">Uncharacterized protein</fullName>
    </submittedName>
</protein>
<proteinExistence type="predicted"/>